<accession>A0ABZ0LUZ1</accession>
<dbReference type="PANTHER" id="PTHR21666:SF270">
    <property type="entry name" value="MUREIN HYDROLASE ACTIVATOR ENVC"/>
    <property type="match status" value="1"/>
</dbReference>
<sequence>MRISYDRWPRPVPLLCAPLAPALAATLLVLGSPPAVASDGPGTGPEVARLYRETARAVASYEQGRRAADAQRVKAEDLERRLGTQRRELAVLHDQVGGVARAQYRDGGSLTLTARMLLSKNPDQLMRGQQIASQAAAAVNRLLDSSRRAQTRLERAEGAARGARQALDLKVARLDRIKKGIETRLEEAQWKLQAEANRSAAAGSCRGAVRIDQPGGPPRGRSWVAPVEAYTLSAGFDSAGDRWAHRHTGQDFAVPIGTPVRSVGAGRVVRVSCGGGFGIEVVVGHEDGWYSQYAHLASAAVDPGERVLTGQWIGQSGTTGNSTGPHLHFETRLTPQLGSGVDPQRWLAERGVRLRDTVPAGEESGEGAAGSDPGRPTVPDAVPVPVPDAPPVPAPAPSLVTGKPGSPR</sequence>
<dbReference type="Gene3D" id="2.70.70.10">
    <property type="entry name" value="Glucose Permease (Domain IIA)"/>
    <property type="match status" value="1"/>
</dbReference>
<evidence type="ECO:0000313" key="6">
    <source>
        <dbReference type="Proteomes" id="UP001301731"/>
    </source>
</evidence>
<feature type="compositionally biased region" description="Pro residues" evidence="2">
    <location>
        <begin position="382"/>
        <end position="396"/>
    </location>
</feature>
<dbReference type="InterPro" id="IPR016047">
    <property type="entry name" value="M23ase_b-sheet_dom"/>
</dbReference>
<keyword evidence="3" id="KW-0732">Signal</keyword>
<evidence type="ECO:0000259" key="4">
    <source>
        <dbReference type="Pfam" id="PF01551"/>
    </source>
</evidence>
<keyword evidence="6" id="KW-1185">Reference proteome</keyword>
<evidence type="ECO:0000256" key="2">
    <source>
        <dbReference type="SAM" id="MobiDB-lite"/>
    </source>
</evidence>
<dbReference type="InterPro" id="IPR011055">
    <property type="entry name" value="Dup_hybrid_motif"/>
</dbReference>
<organism evidence="5 6">
    <name type="scientific">Streptomyces solicathayae</name>
    <dbReference type="NCBI Taxonomy" id="3081768"/>
    <lineage>
        <taxon>Bacteria</taxon>
        <taxon>Bacillati</taxon>
        <taxon>Actinomycetota</taxon>
        <taxon>Actinomycetes</taxon>
        <taxon>Kitasatosporales</taxon>
        <taxon>Streptomycetaceae</taxon>
        <taxon>Streptomyces</taxon>
    </lineage>
</organism>
<evidence type="ECO:0000256" key="1">
    <source>
        <dbReference type="SAM" id="Coils"/>
    </source>
</evidence>
<reference evidence="5 6" key="1">
    <citation type="submission" date="2023-10" db="EMBL/GenBank/DDBJ databases">
        <title>The genome sequence of Streptomyces sp. HUAS YS2.</title>
        <authorList>
            <person name="Mo P."/>
        </authorList>
    </citation>
    <scope>NUCLEOTIDE SEQUENCE [LARGE SCALE GENOMIC DNA]</scope>
    <source>
        <strain evidence="5 6">HUAS YS2</strain>
    </source>
</reference>
<feature type="domain" description="M23ase beta-sheet core" evidence="4">
    <location>
        <begin position="246"/>
        <end position="333"/>
    </location>
</feature>
<evidence type="ECO:0000313" key="5">
    <source>
        <dbReference type="EMBL" id="WOX23319.1"/>
    </source>
</evidence>
<dbReference type="Pfam" id="PF01551">
    <property type="entry name" value="Peptidase_M23"/>
    <property type="match status" value="1"/>
</dbReference>
<dbReference type="Proteomes" id="UP001301731">
    <property type="component" value="Chromosome"/>
</dbReference>
<gene>
    <name evidence="5" type="ORF">R2D22_18740</name>
</gene>
<feature type="region of interest" description="Disordered" evidence="2">
    <location>
        <begin position="356"/>
        <end position="408"/>
    </location>
</feature>
<protein>
    <submittedName>
        <fullName evidence="5">Peptidoglycan DD-metalloendopeptidase family protein</fullName>
    </submittedName>
</protein>
<feature type="signal peptide" evidence="3">
    <location>
        <begin position="1"/>
        <end position="37"/>
    </location>
</feature>
<feature type="coiled-coil region" evidence="1">
    <location>
        <begin position="61"/>
        <end position="95"/>
    </location>
</feature>
<dbReference type="EMBL" id="CP137573">
    <property type="protein sequence ID" value="WOX23319.1"/>
    <property type="molecule type" value="Genomic_DNA"/>
</dbReference>
<dbReference type="RefSeq" id="WP_318105051.1">
    <property type="nucleotide sequence ID" value="NZ_CP137573.1"/>
</dbReference>
<keyword evidence="1" id="KW-0175">Coiled coil</keyword>
<dbReference type="CDD" id="cd12797">
    <property type="entry name" value="M23_peptidase"/>
    <property type="match status" value="1"/>
</dbReference>
<evidence type="ECO:0000256" key="3">
    <source>
        <dbReference type="SAM" id="SignalP"/>
    </source>
</evidence>
<dbReference type="PANTHER" id="PTHR21666">
    <property type="entry name" value="PEPTIDASE-RELATED"/>
    <property type="match status" value="1"/>
</dbReference>
<dbReference type="SUPFAM" id="SSF51261">
    <property type="entry name" value="Duplicated hybrid motif"/>
    <property type="match status" value="1"/>
</dbReference>
<dbReference type="InterPro" id="IPR050570">
    <property type="entry name" value="Cell_wall_metabolism_enzyme"/>
</dbReference>
<name>A0ABZ0LUZ1_9ACTN</name>
<proteinExistence type="predicted"/>
<feature type="chain" id="PRO_5046842067" evidence="3">
    <location>
        <begin position="38"/>
        <end position="408"/>
    </location>
</feature>